<name>A0AC60PDW1_IXOPE</name>
<evidence type="ECO:0000313" key="1">
    <source>
        <dbReference type="EMBL" id="KAG0418066.1"/>
    </source>
</evidence>
<sequence>MIHEAGSAAQSSDASSMSDDSSTIMSDPDDNSGFTLVQWKRTRKRKHVSKESASSDDTIITTPSLGLTVVVKPADPSQIITKINPLKLSEKLNDIAPDGVILIRPNYRLNGSHMQRSADRMEYTSAMSTLCGMKVTVYEAHQRSSAVGIIRGVSQEIIEADLQVGIRATVPVTHVRRLEKSDIVKLAFAPETAPEYVTLGHTRFKILPYTNKPRQCPKCSRFGHVASVCNKVERCSRCGGNHQRSACDAKEPQCVNCKQNHESTSRQCAFYKTEKKISAYCSENNVNYTAARSVVKPSGPRHQDPEQRSHHRRTEIDKASQVVVIPPATDADFGNATEQHTTKQHATKQHDFPPLPSHSTDGKSSVQTSPGSSHGQHQESVSQSKKLQWAPKQLHNECKAPLLLRSSETPKSQSLGNALHTIATRLRNLLVSLDSPMAQATITIIDIALPLISSWCR</sequence>
<organism evidence="1 2">
    <name type="scientific">Ixodes persulcatus</name>
    <name type="common">Taiga tick</name>
    <dbReference type="NCBI Taxonomy" id="34615"/>
    <lineage>
        <taxon>Eukaryota</taxon>
        <taxon>Metazoa</taxon>
        <taxon>Ecdysozoa</taxon>
        <taxon>Arthropoda</taxon>
        <taxon>Chelicerata</taxon>
        <taxon>Arachnida</taxon>
        <taxon>Acari</taxon>
        <taxon>Parasitiformes</taxon>
        <taxon>Ixodida</taxon>
        <taxon>Ixodoidea</taxon>
        <taxon>Ixodidae</taxon>
        <taxon>Ixodinae</taxon>
        <taxon>Ixodes</taxon>
    </lineage>
</organism>
<evidence type="ECO:0000313" key="2">
    <source>
        <dbReference type="Proteomes" id="UP000805193"/>
    </source>
</evidence>
<dbReference type="EMBL" id="JABSTQ010010770">
    <property type="protein sequence ID" value="KAG0418066.1"/>
    <property type="molecule type" value="Genomic_DNA"/>
</dbReference>
<reference evidence="1 2" key="1">
    <citation type="journal article" date="2020" name="Cell">
        <title>Large-Scale Comparative Analyses of Tick Genomes Elucidate Their Genetic Diversity and Vector Capacities.</title>
        <authorList>
            <consortium name="Tick Genome and Microbiome Consortium (TIGMIC)"/>
            <person name="Jia N."/>
            <person name="Wang J."/>
            <person name="Shi W."/>
            <person name="Du L."/>
            <person name="Sun Y."/>
            <person name="Zhan W."/>
            <person name="Jiang J.F."/>
            <person name="Wang Q."/>
            <person name="Zhang B."/>
            <person name="Ji P."/>
            <person name="Bell-Sakyi L."/>
            <person name="Cui X.M."/>
            <person name="Yuan T.T."/>
            <person name="Jiang B.G."/>
            <person name="Yang W.F."/>
            <person name="Lam T.T."/>
            <person name="Chang Q.C."/>
            <person name="Ding S.J."/>
            <person name="Wang X.J."/>
            <person name="Zhu J.G."/>
            <person name="Ruan X.D."/>
            <person name="Zhao L."/>
            <person name="Wei J.T."/>
            <person name="Ye R.Z."/>
            <person name="Que T.C."/>
            <person name="Du C.H."/>
            <person name="Zhou Y.H."/>
            <person name="Cheng J.X."/>
            <person name="Dai P.F."/>
            <person name="Guo W.B."/>
            <person name="Han X.H."/>
            <person name="Huang E.J."/>
            <person name="Li L.F."/>
            <person name="Wei W."/>
            <person name="Gao Y.C."/>
            <person name="Liu J.Z."/>
            <person name="Shao H.Z."/>
            <person name="Wang X."/>
            <person name="Wang C.C."/>
            <person name="Yang T.C."/>
            <person name="Huo Q.B."/>
            <person name="Li W."/>
            <person name="Chen H.Y."/>
            <person name="Chen S.E."/>
            <person name="Zhou L.G."/>
            <person name="Ni X.B."/>
            <person name="Tian J.H."/>
            <person name="Sheng Y."/>
            <person name="Liu T."/>
            <person name="Pan Y.S."/>
            <person name="Xia L.Y."/>
            <person name="Li J."/>
            <person name="Zhao F."/>
            <person name="Cao W.C."/>
        </authorList>
    </citation>
    <scope>NUCLEOTIDE SEQUENCE [LARGE SCALE GENOMIC DNA]</scope>
    <source>
        <strain evidence="1">Iper-2018</strain>
    </source>
</reference>
<proteinExistence type="predicted"/>
<dbReference type="Proteomes" id="UP000805193">
    <property type="component" value="Unassembled WGS sequence"/>
</dbReference>
<accession>A0AC60PDW1</accession>
<comment type="caution">
    <text evidence="1">The sequence shown here is derived from an EMBL/GenBank/DDBJ whole genome shotgun (WGS) entry which is preliminary data.</text>
</comment>
<protein>
    <submittedName>
        <fullName evidence="1">Uncharacterized protein</fullName>
    </submittedName>
</protein>
<gene>
    <name evidence="1" type="ORF">HPB47_005140</name>
</gene>
<keyword evidence="2" id="KW-1185">Reference proteome</keyword>